<evidence type="ECO:0000313" key="2">
    <source>
        <dbReference type="Proteomes" id="UP000295142"/>
    </source>
</evidence>
<sequence length="119" mass="12683">MTPTFGTVLDTAKWTFSTRRVARSAIAAMDQDFAHARPGDLVLAQVDRIGQHRRVQLQSGHPSDIFPGDHVVLACGARYAPDQFEGLAEIAADGADLLRAAAASGGWWRATNGSSPRPG</sequence>
<comment type="caution">
    <text evidence="1">The sequence shown here is derived from an EMBL/GenBank/DDBJ whole genome shotgun (WGS) entry which is preliminary data.</text>
</comment>
<proteinExistence type="predicted"/>
<gene>
    <name evidence="1" type="ORF">EV655_10644</name>
</gene>
<protein>
    <submittedName>
        <fullName evidence="1">Uncharacterized protein</fullName>
    </submittedName>
</protein>
<dbReference type="OrthoDB" id="145933at2"/>
<name>A0A4R2KGM1_9RHOB</name>
<dbReference type="Proteomes" id="UP000295142">
    <property type="component" value="Unassembled WGS sequence"/>
</dbReference>
<accession>A0A4R2KGM1</accession>
<keyword evidence="2" id="KW-1185">Reference proteome</keyword>
<dbReference type="RefSeq" id="WP_132543820.1">
    <property type="nucleotide sequence ID" value="NZ_SLWW01000006.1"/>
</dbReference>
<reference evidence="1 2" key="1">
    <citation type="submission" date="2019-03" db="EMBL/GenBank/DDBJ databases">
        <title>Genomic Encyclopedia of Type Strains, Phase IV (KMG-IV): sequencing the most valuable type-strain genomes for metagenomic binning, comparative biology and taxonomic classification.</title>
        <authorList>
            <person name="Goeker M."/>
        </authorList>
    </citation>
    <scope>NUCLEOTIDE SEQUENCE [LARGE SCALE GENOMIC DNA]</scope>
    <source>
        <strain evidence="1 2">DSM 4868</strain>
    </source>
</reference>
<evidence type="ECO:0000313" key="1">
    <source>
        <dbReference type="EMBL" id="TCO71552.1"/>
    </source>
</evidence>
<dbReference type="EMBL" id="SLWW01000006">
    <property type="protein sequence ID" value="TCO71552.1"/>
    <property type="molecule type" value="Genomic_DNA"/>
</dbReference>
<dbReference type="AlphaFoldDB" id="A0A4R2KGM1"/>
<organism evidence="1 2">
    <name type="scientific">Rhodovulum euryhalinum</name>
    <dbReference type="NCBI Taxonomy" id="35805"/>
    <lineage>
        <taxon>Bacteria</taxon>
        <taxon>Pseudomonadati</taxon>
        <taxon>Pseudomonadota</taxon>
        <taxon>Alphaproteobacteria</taxon>
        <taxon>Rhodobacterales</taxon>
        <taxon>Paracoccaceae</taxon>
        <taxon>Rhodovulum</taxon>
    </lineage>
</organism>